<gene>
    <name evidence="2" type="ORF">HRG_04239</name>
</gene>
<reference evidence="2" key="1">
    <citation type="submission" date="2021-09" db="EMBL/GenBank/DDBJ databases">
        <title>A high-quality genome of the endoparasitic fungus Hirsutella rhossiliensis with a comparison of Hirsutella genomes reveals transposable elements contributing to genome size variation.</title>
        <authorList>
            <person name="Lin R."/>
            <person name="Jiao Y."/>
            <person name="Sun X."/>
            <person name="Ling J."/>
            <person name="Xie B."/>
            <person name="Cheng X."/>
        </authorList>
    </citation>
    <scope>NUCLEOTIDE SEQUENCE</scope>
    <source>
        <strain evidence="2">HR02</strain>
    </source>
</reference>
<dbReference type="AlphaFoldDB" id="A0A9P8SIE6"/>
<keyword evidence="3" id="KW-1185">Reference proteome</keyword>
<feature type="domain" description="Protein-arginine deiminase C-terminal" evidence="1">
    <location>
        <begin position="37"/>
        <end position="110"/>
    </location>
</feature>
<dbReference type="SUPFAM" id="SSF55909">
    <property type="entry name" value="Pentein"/>
    <property type="match status" value="1"/>
</dbReference>
<dbReference type="Pfam" id="PF03068">
    <property type="entry name" value="PAD"/>
    <property type="match status" value="1"/>
</dbReference>
<proteinExistence type="predicted"/>
<dbReference type="EMBL" id="JAIZPD010000004">
    <property type="protein sequence ID" value="KAH0963811.1"/>
    <property type="molecule type" value="Genomic_DNA"/>
</dbReference>
<evidence type="ECO:0000313" key="2">
    <source>
        <dbReference type="EMBL" id="KAH0963811.1"/>
    </source>
</evidence>
<dbReference type="RefSeq" id="XP_044721324.1">
    <property type="nucleotide sequence ID" value="XM_044862710.1"/>
</dbReference>
<dbReference type="OrthoDB" id="5102063at2759"/>
<dbReference type="Gene3D" id="3.75.10.10">
    <property type="entry name" value="L-arginine/glycine Amidinotransferase, Chain A"/>
    <property type="match status" value="1"/>
</dbReference>
<organism evidence="2 3">
    <name type="scientific">Hirsutella rhossiliensis</name>
    <dbReference type="NCBI Taxonomy" id="111463"/>
    <lineage>
        <taxon>Eukaryota</taxon>
        <taxon>Fungi</taxon>
        <taxon>Dikarya</taxon>
        <taxon>Ascomycota</taxon>
        <taxon>Pezizomycotina</taxon>
        <taxon>Sordariomycetes</taxon>
        <taxon>Hypocreomycetidae</taxon>
        <taxon>Hypocreales</taxon>
        <taxon>Ophiocordycipitaceae</taxon>
        <taxon>Hirsutella</taxon>
    </lineage>
</organism>
<comment type="caution">
    <text evidence="2">The sequence shown here is derived from an EMBL/GenBank/DDBJ whole genome shotgun (WGS) entry which is preliminary data.</text>
</comment>
<accession>A0A9P8SIE6</accession>
<dbReference type="Proteomes" id="UP000824596">
    <property type="component" value="Unassembled WGS sequence"/>
</dbReference>
<evidence type="ECO:0000313" key="3">
    <source>
        <dbReference type="Proteomes" id="UP000824596"/>
    </source>
</evidence>
<dbReference type="GO" id="GO:0005737">
    <property type="term" value="C:cytoplasm"/>
    <property type="evidence" value="ECO:0007669"/>
    <property type="project" value="InterPro"/>
</dbReference>
<dbReference type="GO" id="GO:0005509">
    <property type="term" value="F:calcium ion binding"/>
    <property type="evidence" value="ECO:0007669"/>
    <property type="project" value="InterPro"/>
</dbReference>
<dbReference type="GO" id="GO:0004668">
    <property type="term" value="F:protein-arginine deiminase activity"/>
    <property type="evidence" value="ECO:0007669"/>
    <property type="project" value="InterPro"/>
</dbReference>
<sequence length="111" mass="12065">MSTIANRSAETTTVGESSGATDDLRVTILVDTNRDGRKLRFDNVGAVQYLTGQWGDNADSLGSLETLPSYTHDGKSYPAGRIIMGLKLEETPAIGAFLQAQEEWEPFEVDV</sequence>
<dbReference type="InterPro" id="IPR013530">
    <property type="entry name" value="PAD_C"/>
</dbReference>
<name>A0A9P8SIE6_9HYPO</name>
<evidence type="ECO:0000259" key="1">
    <source>
        <dbReference type="Pfam" id="PF03068"/>
    </source>
</evidence>
<dbReference type="GeneID" id="68353368"/>
<protein>
    <submittedName>
        <fullName evidence="2">Protein-arginine deiminase (PAD) domain-containing protein</fullName>
    </submittedName>
</protein>